<evidence type="ECO:0000313" key="1">
    <source>
        <dbReference type="EMBL" id="NME42282.1"/>
    </source>
</evidence>
<dbReference type="RefSeq" id="WP_170091603.1">
    <property type="nucleotide sequence ID" value="NZ_JABAFP010000019.1"/>
</dbReference>
<dbReference type="EMBL" id="JABAFP010000019">
    <property type="protein sequence ID" value="NME42282.1"/>
    <property type="molecule type" value="Genomic_DNA"/>
</dbReference>
<proteinExistence type="predicted"/>
<organism evidence="1 2">
    <name type="scientific">Ligilactobacillus agilis</name>
    <dbReference type="NCBI Taxonomy" id="1601"/>
    <lineage>
        <taxon>Bacteria</taxon>
        <taxon>Bacillati</taxon>
        <taxon>Bacillota</taxon>
        <taxon>Bacilli</taxon>
        <taxon>Lactobacillales</taxon>
        <taxon>Lactobacillaceae</taxon>
        <taxon>Ligilactobacillus</taxon>
    </lineage>
</organism>
<evidence type="ECO:0000313" key="2">
    <source>
        <dbReference type="Proteomes" id="UP000563853"/>
    </source>
</evidence>
<dbReference type="AlphaFoldDB" id="A0A848CAP5"/>
<dbReference type="Proteomes" id="UP000563853">
    <property type="component" value="Unassembled WGS sequence"/>
</dbReference>
<gene>
    <name evidence="1" type="ORF">HF863_05825</name>
</gene>
<reference evidence="1 2" key="1">
    <citation type="submission" date="2020-04" db="EMBL/GenBank/DDBJ databases">
        <authorList>
            <person name="Hitch T.C.A."/>
            <person name="Wylensek D."/>
            <person name="Clavel T."/>
        </authorList>
    </citation>
    <scope>NUCLEOTIDE SEQUENCE [LARGE SCALE GENOMIC DNA]</scope>
    <source>
        <strain evidence="1 2">WCA-389-WT-5H1</strain>
    </source>
</reference>
<name>A0A848CAP5_9LACO</name>
<comment type="caution">
    <text evidence="1">The sequence shown here is derived from an EMBL/GenBank/DDBJ whole genome shotgun (WGS) entry which is preliminary data.</text>
</comment>
<accession>A0A848CAP5</accession>
<protein>
    <submittedName>
        <fullName evidence="1">Uncharacterized protein</fullName>
    </submittedName>
</protein>
<sequence length="254" mass="28833">MENNLDIYRFEYFSESYSPLRRIGQEKLRKQVMRNLVSQLSNPAELAFAKKLIDQYFSYLRLSAQPQIIVSNNPKYDVLLSQIAHIFNKRNLFFHLAADSTQVIPTNDDKTYNLLPEQFAVLGDLPYISCVIFGPAFTVNDQDLTSLLTKLNRDGHFFSIVENTLSIKRLGQAKSILGSSEQAQALEADFKARLSELASLEPAAKLAAILTLEADYFRQSDYLNEAGHDLIVEINQVKNQTLSDLTQEVEFDAK</sequence>